<evidence type="ECO:0000313" key="3">
    <source>
        <dbReference type="Proteomes" id="UP000316621"/>
    </source>
</evidence>
<gene>
    <name evidence="2" type="ORF">C5167_041287</name>
</gene>
<evidence type="ECO:0008006" key="4">
    <source>
        <dbReference type="Google" id="ProtNLM"/>
    </source>
</evidence>
<organism evidence="2 3">
    <name type="scientific">Papaver somniferum</name>
    <name type="common">Opium poppy</name>
    <dbReference type="NCBI Taxonomy" id="3469"/>
    <lineage>
        <taxon>Eukaryota</taxon>
        <taxon>Viridiplantae</taxon>
        <taxon>Streptophyta</taxon>
        <taxon>Embryophyta</taxon>
        <taxon>Tracheophyta</taxon>
        <taxon>Spermatophyta</taxon>
        <taxon>Magnoliopsida</taxon>
        <taxon>Ranunculales</taxon>
        <taxon>Papaveraceae</taxon>
        <taxon>Papaveroideae</taxon>
        <taxon>Papaver</taxon>
    </lineage>
</organism>
<keyword evidence="3" id="KW-1185">Reference proteome</keyword>
<sequence length="80" mass="8713">MAKAAHLSSSPSFLIGFLLVLIVANTVYVRGECVVGNSVWVKSCPRSNCDSLCRFHSNFVVGHTECTVGPFQTNMCLCCR</sequence>
<dbReference type="EMBL" id="CM010715">
    <property type="protein sequence ID" value="RZC48351.1"/>
    <property type="molecule type" value="Genomic_DNA"/>
</dbReference>
<keyword evidence="1" id="KW-0732">Signal</keyword>
<dbReference type="AlphaFoldDB" id="A0A4Y7IKU6"/>
<evidence type="ECO:0000256" key="1">
    <source>
        <dbReference type="SAM" id="SignalP"/>
    </source>
</evidence>
<feature type="signal peptide" evidence="1">
    <location>
        <begin position="1"/>
        <end position="31"/>
    </location>
</feature>
<dbReference type="Proteomes" id="UP000316621">
    <property type="component" value="Chromosome 1"/>
</dbReference>
<feature type="chain" id="PRO_5021393813" description="Knottin scorpion toxin-like domain-containing protein" evidence="1">
    <location>
        <begin position="32"/>
        <end position="80"/>
    </location>
</feature>
<accession>A0A4Y7IKU6</accession>
<evidence type="ECO:0000313" key="2">
    <source>
        <dbReference type="EMBL" id="RZC48351.1"/>
    </source>
</evidence>
<protein>
    <recommendedName>
        <fullName evidence="4">Knottin scorpion toxin-like domain-containing protein</fullName>
    </recommendedName>
</protein>
<name>A0A4Y7IKU6_PAPSO</name>
<proteinExistence type="predicted"/>
<reference evidence="2 3" key="1">
    <citation type="journal article" date="2018" name="Science">
        <title>The opium poppy genome and morphinan production.</title>
        <authorList>
            <person name="Guo L."/>
            <person name="Winzer T."/>
            <person name="Yang X."/>
            <person name="Li Y."/>
            <person name="Ning Z."/>
            <person name="He Z."/>
            <person name="Teodor R."/>
            <person name="Lu Y."/>
            <person name="Bowser T.A."/>
            <person name="Graham I.A."/>
            <person name="Ye K."/>
        </authorList>
    </citation>
    <scope>NUCLEOTIDE SEQUENCE [LARGE SCALE GENOMIC DNA]</scope>
    <source>
        <strain evidence="3">cv. HN1</strain>
        <tissue evidence="2">Leaves</tissue>
    </source>
</reference>
<dbReference type="Gramene" id="RZC48351">
    <property type="protein sequence ID" value="RZC48351"/>
    <property type="gene ID" value="C5167_041287"/>
</dbReference>